<dbReference type="GO" id="GO:0047753">
    <property type="term" value="F:choline-sulfatase activity"/>
    <property type="evidence" value="ECO:0007669"/>
    <property type="project" value="UniProtKB-EC"/>
</dbReference>
<protein>
    <submittedName>
        <fullName evidence="6">Choline-sulfatase</fullName>
        <ecNumber evidence="6">3.1.6.6</ecNumber>
    </submittedName>
</protein>
<dbReference type="InterPro" id="IPR000917">
    <property type="entry name" value="Sulfatase_N"/>
</dbReference>
<evidence type="ECO:0000259" key="5">
    <source>
        <dbReference type="Pfam" id="PF00884"/>
    </source>
</evidence>
<dbReference type="GO" id="GO:0004065">
    <property type="term" value="F:arylsulfatase activity"/>
    <property type="evidence" value="ECO:0007669"/>
    <property type="project" value="TreeGrafter"/>
</dbReference>
<dbReference type="InterPro" id="IPR017850">
    <property type="entry name" value="Alkaline_phosphatase_core_sf"/>
</dbReference>
<keyword evidence="4" id="KW-0106">Calcium</keyword>
<dbReference type="PROSITE" id="PS00523">
    <property type="entry name" value="SULFATASE_1"/>
    <property type="match status" value="1"/>
</dbReference>
<proteinExistence type="inferred from homology"/>
<keyword evidence="3 6" id="KW-0378">Hydrolase</keyword>
<dbReference type="PANTHER" id="PTHR42693">
    <property type="entry name" value="ARYLSULFATASE FAMILY MEMBER"/>
    <property type="match status" value="1"/>
</dbReference>
<dbReference type="SUPFAM" id="SSF53649">
    <property type="entry name" value="Alkaline phosphatase-like"/>
    <property type="match status" value="1"/>
</dbReference>
<dbReference type="AlphaFoldDB" id="A0A160VHX9"/>
<dbReference type="Gene3D" id="3.30.1120.10">
    <property type="match status" value="1"/>
</dbReference>
<gene>
    <name evidence="6" type="ORF">MGWOODY_Mmi2495</name>
</gene>
<sequence>MKRISIFIFSFLLNSCDQSPVRPNIIYILADDLGYGELGVYGQKIIETPNIDALAKNGMLFTQHYSGSPVCAPSRSVFMTGQHTGHTPIRGNDEWKERGDTWNYQAMFDNPYLEGQRPIPDSTVTIAELLKSAGYTTGMVGKWGLGAPTTEGLPNRQGFDFFYGYNCQRQAHTLYPMHLWRNEERHLLNNKNVPPHANLEEGVDPNDPASYDDFILNDYAPELMHKEAIKFLEENQNQPFFLYYASPLPHVPLQAPEKWVNYYRAKLGEEKPYTGTSYFPNQTPRATYAAMISYLDEQVGDLVGKLVELGVYENTIIIFTSDNGPTYAGGADTPFFDSAKPFKTEYGWAKGFVHEGGIRVPMIASWPNKIKTGSQSDHISVFYDMMPTFCDLVGITIPSNTDGISIVPTLMGKKNQKKHDYLYWEFPAYKGQQAVRMGKWKAIRRNIYDGNLGIELYDLESDIQELNNVADQHMDIVKKITVILDKAHTPSHLERFQFPQLGD</sequence>
<dbReference type="EC" id="3.1.6.6" evidence="6"/>
<dbReference type="InterPro" id="IPR050738">
    <property type="entry name" value="Sulfatase"/>
</dbReference>
<evidence type="ECO:0000313" key="6">
    <source>
        <dbReference type="EMBL" id="CUV08684.1"/>
    </source>
</evidence>
<evidence type="ECO:0000256" key="1">
    <source>
        <dbReference type="ARBA" id="ARBA00008779"/>
    </source>
</evidence>
<accession>A0A160VHX9</accession>
<keyword evidence="2" id="KW-0479">Metal-binding</keyword>
<evidence type="ECO:0000256" key="3">
    <source>
        <dbReference type="ARBA" id="ARBA00022801"/>
    </source>
</evidence>
<dbReference type="EMBL" id="FAXC01000111">
    <property type="protein sequence ID" value="CUV08684.1"/>
    <property type="molecule type" value="Genomic_DNA"/>
</dbReference>
<dbReference type="PANTHER" id="PTHR42693:SF53">
    <property type="entry name" value="ENDO-4-O-SULFATASE"/>
    <property type="match status" value="1"/>
</dbReference>
<dbReference type="Gene3D" id="3.40.720.10">
    <property type="entry name" value="Alkaline Phosphatase, subunit A"/>
    <property type="match status" value="1"/>
</dbReference>
<evidence type="ECO:0000256" key="4">
    <source>
        <dbReference type="ARBA" id="ARBA00022837"/>
    </source>
</evidence>
<organism evidence="6">
    <name type="scientific">hydrothermal vent metagenome</name>
    <dbReference type="NCBI Taxonomy" id="652676"/>
    <lineage>
        <taxon>unclassified sequences</taxon>
        <taxon>metagenomes</taxon>
        <taxon>ecological metagenomes</taxon>
    </lineage>
</organism>
<reference evidence="6" key="1">
    <citation type="submission" date="2015-10" db="EMBL/GenBank/DDBJ databases">
        <authorList>
            <person name="Gilbert D.G."/>
        </authorList>
    </citation>
    <scope>NUCLEOTIDE SEQUENCE</scope>
</reference>
<evidence type="ECO:0000256" key="2">
    <source>
        <dbReference type="ARBA" id="ARBA00022723"/>
    </source>
</evidence>
<feature type="domain" description="Sulfatase N-terminal" evidence="5">
    <location>
        <begin position="23"/>
        <end position="395"/>
    </location>
</feature>
<dbReference type="Pfam" id="PF00884">
    <property type="entry name" value="Sulfatase"/>
    <property type="match status" value="1"/>
</dbReference>
<comment type="similarity">
    <text evidence="1">Belongs to the sulfatase family.</text>
</comment>
<dbReference type="InterPro" id="IPR024607">
    <property type="entry name" value="Sulfatase_CS"/>
</dbReference>
<dbReference type="CDD" id="cd16145">
    <property type="entry name" value="ARS_like"/>
    <property type="match status" value="1"/>
</dbReference>
<name>A0A160VHX9_9ZZZZ</name>
<dbReference type="GO" id="GO:0046872">
    <property type="term" value="F:metal ion binding"/>
    <property type="evidence" value="ECO:0007669"/>
    <property type="project" value="UniProtKB-KW"/>
</dbReference>